<dbReference type="AlphaFoldDB" id="A0A6C0BTD9"/>
<reference evidence="1" key="1">
    <citation type="journal article" date="2020" name="Nature">
        <title>Giant virus diversity and host interactions through global metagenomics.</title>
        <authorList>
            <person name="Schulz F."/>
            <person name="Roux S."/>
            <person name="Paez-Espino D."/>
            <person name="Jungbluth S."/>
            <person name="Walsh D.A."/>
            <person name="Denef V.J."/>
            <person name="McMahon K.D."/>
            <person name="Konstantinidis K.T."/>
            <person name="Eloe-Fadrosh E.A."/>
            <person name="Kyrpides N.C."/>
            <person name="Woyke T."/>
        </authorList>
    </citation>
    <scope>NUCLEOTIDE SEQUENCE</scope>
    <source>
        <strain evidence="1">GVMAG-M-3300018428-35</strain>
    </source>
</reference>
<name>A0A6C0BTD9_9ZZZZ</name>
<dbReference type="EMBL" id="MN739247">
    <property type="protein sequence ID" value="QHS95330.1"/>
    <property type="molecule type" value="Genomic_DNA"/>
</dbReference>
<dbReference type="Pfam" id="PF19064">
    <property type="entry name" value="DUF5760"/>
    <property type="match status" value="1"/>
</dbReference>
<proteinExistence type="predicted"/>
<protein>
    <submittedName>
        <fullName evidence="1">Uncharacterized protein</fullName>
    </submittedName>
</protein>
<evidence type="ECO:0000313" key="1">
    <source>
        <dbReference type="EMBL" id="QHS95330.1"/>
    </source>
</evidence>
<organism evidence="1">
    <name type="scientific">viral metagenome</name>
    <dbReference type="NCBI Taxonomy" id="1070528"/>
    <lineage>
        <taxon>unclassified sequences</taxon>
        <taxon>metagenomes</taxon>
        <taxon>organismal metagenomes</taxon>
    </lineage>
</organism>
<sequence length="126" mass="14850">MFMNTIQEIPQSELGEFKNKVSSWLELDEQISSLEKKVRELKKIRNKKLEPEITTFMVKFNISDLNTTNGKLRCNARNTKKPLNKINIRENLSKVIEDIERVDKAMDLIINNREIVTTYKLTKPKR</sequence>
<dbReference type="InterPro" id="IPR043918">
    <property type="entry name" value="DUF5760"/>
</dbReference>
<accession>A0A6C0BTD9</accession>